<evidence type="ECO:0000256" key="5">
    <source>
        <dbReference type="ARBA" id="ARBA00023136"/>
    </source>
</evidence>
<dbReference type="Pfam" id="PF00990">
    <property type="entry name" value="GGDEF"/>
    <property type="match status" value="1"/>
</dbReference>
<dbReference type="AlphaFoldDB" id="A0AA37VWI5"/>
<dbReference type="FunFam" id="3.30.70.270:FF:000001">
    <property type="entry name" value="Diguanylate cyclase domain protein"/>
    <property type="match status" value="1"/>
</dbReference>
<comment type="cofactor">
    <cofactor evidence="1">
        <name>Mg(2+)</name>
        <dbReference type="ChEBI" id="CHEBI:18420"/>
    </cofactor>
</comment>
<evidence type="ECO:0000256" key="6">
    <source>
        <dbReference type="SAM" id="Phobius"/>
    </source>
</evidence>
<dbReference type="InterPro" id="IPR006189">
    <property type="entry name" value="CHASE_dom"/>
</dbReference>
<accession>A0AA37VWI5</accession>
<reference evidence="9" key="2">
    <citation type="submission" date="2023-01" db="EMBL/GenBank/DDBJ databases">
        <title>Draft genome sequence of Paraferrimonas sedimenticola strain NBRC 101628.</title>
        <authorList>
            <person name="Sun Q."/>
            <person name="Mori K."/>
        </authorList>
    </citation>
    <scope>NUCLEOTIDE SEQUENCE</scope>
    <source>
        <strain evidence="9">NBRC 101628</strain>
    </source>
</reference>
<comment type="caution">
    <text evidence="9">The sequence shown here is derived from an EMBL/GenBank/DDBJ whole genome shotgun (WGS) entry which is preliminary data.</text>
</comment>
<evidence type="ECO:0000256" key="1">
    <source>
        <dbReference type="ARBA" id="ARBA00001946"/>
    </source>
</evidence>
<evidence type="ECO:0000256" key="2">
    <source>
        <dbReference type="ARBA" id="ARBA00004370"/>
    </source>
</evidence>
<dbReference type="Gene3D" id="3.30.70.270">
    <property type="match status" value="1"/>
</dbReference>
<proteinExistence type="predicted"/>
<dbReference type="PANTHER" id="PTHR46663:SF2">
    <property type="entry name" value="GGDEF DOMAIN-CONTAINING PROTEIN"/>
    <property type="match status" value="1"/>
</dbReference>
<keyword evidence="5 6" id="KW-0472">Membrane</keyword>
<dbReference type="CDD" id="cd01949">
    <property type="entry name" value="GGDEF"/>
    <property type="match status" value="1"/>
</dbReference>
<dbReference type="PANTHER" id="PTHR46663">
    <property type="entry name" value="DIGUANYLATE CYCLASE DGCT-RELATED"/>
    <property type="match status" value="1"/>
</dbReference>
<dbReference type="PROSITE" id="PS50887">
    <property type="entry name" value="GGDEF"/>
    <property type="match status" value="1"/>
</dbReference>
<keyword evidence="4 6" id="KW-1133">Transmembrane helix</keyword>
<dbReference type="SMART" id="SM00267">
    <property type="entry name" value="GGDEF"/>
    <property type="match status" value="1"/>
</dbReference>
<dbReference type="Pfam" id="PF03924">
    <property type="entry name" value="CHASE"/>
    <property type="match status" value="1"/>
</dbReference>
<organism evidence="9 10">
    <name type="scientific">Paraferrimonas sedimenticola</name>
    <dbReference type="NCBI Taxonomy" id="375674"/>
    <lineage>
        <taxon>Bacteria</taxon>
        <taxon>Pseudomonadati</taxon>
        <taxon>Pseudomonadota</taxon>
        <taxon>Gammaproteobacteria</taxon>
        <taxon>Alteromonadales</taxon>
        <taxon>Ferrimonadaceae</taxon>
        <taxon>Paraferrimonas</taxon>
    </lineage>
</organism>
<reference evidence="9" key="1">
    <citation type="journal article" date="2014" name="Int. J. Syst. Evol. Microbiol.">
        <title>Complete genome sequence of Corynebacterium casei LMG S-19264T (=DSM 44701T), isolated from a smear-ripened cheese.</title>
        <authorList>
            <consortium name="US DOE Joint Genome Institute (JGI-PGF)"/>
            <person name="Walter F."/>
            <person name="Albersmeier A."/>
            <person name="Kalinowski J."/>
            <person name="Ruckert C."/>
        </authorList>
    </citation>
    <scope>NUCLEOTIDE SEQUENCE</scope>
    <source>
        <strain evidence="9">NBRC 101628</strain>
    </source>
</reference>
<keyword evidence="3 6" id="KW-0812">Transmembrane</keyword>
<evidence type="ECO:0000313" key="9">
    <source>
        <dbReference type="EMBL" id="GLP94855.1"/>
    </source>
</evidence>
<dbReference type="SMART" id="SM01079">
    <property type="entry name" value="CHASE"/>
    <property type="match status" value="1"/>
</dbReference>
<feature type="domain" description="GGDEF" evidence="8">
    <location>
        <begin position="338"/>
        <end position="472"/>
    </location>
</feature>
<protein>
    <submittedName>
        <fullName evidence="9">Sensor domain-containing diguanylate cyclase</fullName>
    </submittedName>
</protein>
<dbReference type="PROSITE" id="PS50839">
    <property type="entry name" value="CHASE"/>
    <property type="match status" value="1"/>
</dbReference>
<name>A0AA37VWI5_9GAMM</name>
<sequence length="480" mass="53361">MFYTRMKLVNKLLQMALISLIKRQAMPLKIAAGVALIVFAINSALTELAAQRKQEMVEQEVRYRLANVRARLEQGLNASIFLTQGLDAHIASHHELDLREFNVLAKAIMDSEPEIRNIGLAPNNVIEYIYPLEGNEAALGLDYMRRDSQRDAVLSAIASNQIMVAGPIKLIQGGEGVIAQKPVFYEANERRRYWGIVSIVIDTESLYRRARLSQAEQHLQLSIRGVDGKGPDGKTFYGDPSLFEQNPQTLLVTLPNGNWQLAGVPVAGWAAATQLHWMFIAVNLLITLSMASISFVAAHHYQAAKAMARQDPLTGLPNRLRFDEKLAESLDYCRRYSVRGALMVIDLDKFKPINDRHGHTVGDVVLQTVAERLVKELRRSDTVCRIGGDEFIVMLPHITNEDGLEVVCQKLVEALTQPIEVKKNLVVQIGASIGACYFPHTHMPERDILAQADAAMYRAKQSGGSAYYISAPPKANLKAV</sequence>
<dbReference type="GO" id="GO:0016020">
    <property type="term" value="C:membrane"/>
    <property type="evidence" value="ECO:0007669"/>
    <property type="project" value="UniProtKB-SubCell"/>
</dbReference>
<dbReference type="InterPro" id="IPR042240">
    <property type="entry name" value="CHASE_sf"/>
</dbReference>
<dbReference type="GO" id="GO:0003824">
    <property type="term" value="F:catalytic activity"/>
    <property type="evidence" value="ECO:0007669"/>
    <property type="project" value="UniProtKB-ARBA"/>
</dbReference>
<dbReference type="InterPro" id="IPR043128">
    <property type="entry name" value="Rev_trsase/Diguanyl_cyclase"/>
</dbReference>
<dbReference type="Proteomes" id="UP001161422">
    <property type="component" value="Unassembled WGS sequence"/>
</dbReference>
<feature type="transmembrane region" description="Helical" evidence="6">
    <location>
        <begin position="275"/>
        <end position="298"/>
    </location>
</feature>
<dbReference type="GO" id="GO:0007165">
    <property type="term" value="P:signal transduction"/>
    <property type="evidence" value="ECO:0007669"/>
    <property type="project" value="UniProtKB-ARBA"/>
</dbReference>
<evidence type="ECO:0000259" key="7">
    <source>
        <dbReference type="PROSITE" id="PS50839"/>
    </source>
</evidence>
<feature type="domain" description="CHASE" evidence="7">
    <location>
        <begin position="122"/>
        <end position="262"/>
    </location>
</feature>
<dbReference type="EMBL" id="BSNC01000001">
    <property type="protein sequence ID" value="GLP94855.1"/>
    <property type="molecule type" value="Genomic_DNA"/>
</dbReference>
<dbReference type="InterPro" id="IPR052163">
    <property type="entry name" value="DGC-Regulatory_Protein"/>
</dbReference>
<evidence type="ECO:0000256" key="4">
    <source>
        <dbReference type="ARBA" id="ARBA00022989"/>
    </source>
</evidence>
<evidence type="ECO:0000259" key="8">
    <source>
        <dbReference type="PROSITE" id="PS50887"/>
    </source>
</evidence>
<dbReference type="InterPro" id="IPR029787">
    <property type="entry name" value="Nucleotide_cyclase"/>
</dbReference>
<evidence type="ECO:0000256" key="3">
    <source>
        <dbReference type="ARBA" id="ARBA00022692"/>
    </source>
</evidence>
<dbReference type="Gene3D" id="3.30.450.350">
    <property type="entry name" value="CHASE domain"/>
    <property type="match status" value="1"/>
</dbReference>
<dbReference type="InterPro" id="IPR000160">
    <property type="entry name" value="GGDEF_dom"/>
</dbReference>
<dbReference type="SUPFAM" id="SSF55073">
    <property type="entry name" value="Nucleotide cyclase"/>
    <property type="match status" value="1"/>
</dbReference>
<gene>
    <name evidence="9" type="ORF">GCM10007895_01610</name>
</gene>
<comment type="subcellular location">
    <subcellularLocation>
        <location evidence="2">Membrane</location>
    </subcellularLocation>
</comment>
<dbReference type="NCBIfam" id="TIGR00254">
    <property type="entry name" value="GGDEF"/>
    <property type="match status" value="1"/>
</dbReference>
<keyword evidence="10" id="KW-1185">Reference proteome</keyword>
<evidence type="ECO:0000313" key="10">
    <source>
        <dbReference type="Proteomes" id="UP001161422"/>
    </source>
</evidence>